<gene>
    <name evidence="1" type="ORF">QYH67_05385</name>
</gene>
<dbReference type="RefSeq" id="WP_111724827.1">
    <property type="nucleotide sequence ID" value="NZ_AP024589.1"/>
</dbReference>
<accession>A0AAW7MCE4</accession>
<dbReference type="EMBL" id="JAUHQC010000009">
    <property type="protein sequence ID" value="MDN4533010.1"/>
    <property type="molecule type" value="Genomic_DNA"/>
</dbReference>
<reference evidence="1" key="1">
    <citation type="submission" date="2023-07" db="EMBL/GenBank/DDBJ databases">
        <title>Evaluation of the beneficial properties of pineapple isolates.</title>
        <authorList>
            <person name="Adefiranye O."/>
        </authorList>
    </citation>
    <scope>NUCLEOTIDE SEQUENCE</scope>
    <source>
        <strain evidence="1">PAPLE_T1</strain>
    </source>
</reference>
<evidence type="ECO:0000313" key="2">
    <source>
        <dbReference type="Proteomes" id="UP001171687"/>
    </source>
</evidence>
<sequence length="46" mass="4932">MKKLSTKTLKEINGGDVWEDAGYVVGKAVKTGGGLIKKGWNLVRGK</sequence>
<protein>
    <submittedName>
        <fullName evidence="1">Bacteriocin</fullName>
    </submittedName>
</protein>
<dbReference type="GeneID" id="64983091"/>
<proteinExistence type="predicted"/>
<dbReference type="AlphaFoldDB" id="A0AAW7MCE4"/>
<comment type="caution">
    <text evidence="1">The sequence shown here is derived from an EMBL/GenBank/DDBJ whole genome shotgun (WGS) entry which is preliminary data.</text>
</comment>
<evidence type="ECO:0000313" key="1">
    <source>
        <dbReference type="EMBL" id="MDN4533010.1"/>
    </source>
</evidence>
<dbReference type="Proteomes" id="UP001171687">
    <property type="component" value="Unassembled WGS sequence"/>
</dbReference>
<dbReference type="InterPro" id="IPR010133">
    <property type="entry name" value="Bacteriocin_signal_seq"/>
</dbReference>
<name>A0AAW7MCE4_9STAP</name>
<organism evidence="1 2">
    <name type="scientific">Staphylococcus auricularis</name>
    <dbReference type="NCBI Taxonomy" id="29379"/>
    <lineage>
        <taxon>Bacteria</taxon>
        <taxon>Bacillati</taxon>
        <taxon>Bacillota</taxon>
        <taxon>Bacilli</taxon>
        <taxon>Bacillales</taxon>
        <taxon>Staphylococcaceae</taxon>
        <taxon>Staphylococcus</taxon>
    </lineage>
</organism>
<dbReference type="NCBIfam" id="TIGR01847">
    <property type="entry name" value="bacteriocin_sig"/>
    <property type="match status" value="1"/>
</dbReference>